<feature type="compositionally biased region" description="Gly residues" evidence="1">
    <location>
        <begin position="210"/>
        <end position="225"/>
    </location>
</feature>
<comment type="caution">
    <text evidence="3">The sequence shown here is derived from an EMBL/GenBank/DDBJ whole genome shotgun (WGS) entry which is preliminary data.</text>
</comment>
<dbReference type="AlphaFoldDB" id="A0A9P3HM98"/>
<keyword evidence="2" id="KW-1133">Transmembrane helix</keyword>
<sequence length="304" mass="31534">MGKDRDKDKDEGDIELSTPIPPPLTDAAQSARITPPVLPPRDGIPQSLLRQRGDKGAGATRTWTTITWPPALETHMITARFYDGAVAMTTTLPAHSSVNGTFFPNYTLSINTTTTRSPPTTVLGLEPPPPYTSGVSPYSNADGSGSSGPSKATQIRTWALVVAGVVLVALVGGLMLRRYRRRIGRAKKQEPVRHFMTVGEDDGESDRGDGIGPGGLGGGGGGGAGSSHINVSGLDGPGTSSLGGGAGIGSSGLETLPDGSIALSNLGASSSQQSYNNPTSSNNVRERRNSQPVPRQLELDGKLR</sequence>
<keyword evidence="4" id="KW-1185">Reference proteome</keyword>
<feature type="transmembrane region" description="Helical" evidence="2">
    <location>
        <begin position="157"/>
        <end position="176"/>
    </location>
</feature>
<protein>
    <submittedName>
        <fullName evidence="3">Uncharacterized protein</fullName>
    </submittedName>
</protein>
<gene>
    <name evidence="3" type="ORF">EMPS_11422</name>
</gene>
<keyword evidence="2" id="KW-0812">Transmembrane</keyword>
<reference evidence="3" key="2">
    <citation type="journal article" date="2022" name="Microbiol. Resour. Announc.">
        <title>Whole-Genome Sequence of Entomortierella parvispora E1425, a Mucoromycotan Fungus Associated with Burkholderiaceae-Related Endosymbiotic Bacteria.</title>
        <authorList>
            <person name="Herlambang A."/>
            <person name="Guo Y."/>
            <person name="Takashima Y."/>
            <person name="Narisawa K."/>
            <person name="Ohta H."/>
            <person name="Nishizawa T."/>
        </authorList>
    </citation>
    <scope>NUCLEOTIDE SEQUENCE</scope>
    <source>
        <strain evidence="3">E1425</strain>
    </source>
</reference>
<evidence type="ECO:0000256" key="1">
    <source>
        <dbReference type="SAM" id="MobiDB-lite"/>
    </source>
</evidence>
<feature type="region of interest" description="Disordered" evidence="1">
    <location>
        <begin position="1"/>
        <end position="62"/>
    </location>
</feature>
<name>A0A9P3HM98_9FUNG</name>
<evidence type="ECO:0000313" key="3">
    <source>
        <dbReference type="EMBL" id="GJJ79063.1"/>
    </source>
</evidence>
<feature type="compositionally biased region" description="Polar residues" evidence="1">
    <location>
        <begin position="133"/>
        <end position="150"/>
    </location>
</feature>
<feature type="region of interest" description="Disordered" evidence="1">
    <location>
        <begin position="114"/>
        <end position="150"/>
    </location>
</feature>
<accession>A0A9P3HM98</accession>
<feature type="region of interest" description="Disordered" evidence="1">
    <location>
        <begin position="194"/>
        <end position="304"/>
    </location>
</feature>
<dbReference type="EMBL" id="BQFW01000015">
    <property type="protein sequence ID" value="GJJ79063.1"/>
    <property type="molecule type" value="Genomic_DNA"/>
</dbReference>
<dbReference type="Proteomes" id="UP000827284">
    <property type="component" value="Unassembled WGS sequence"/>
</dbReference>
<organism evidence="3 4">
    <name type="scientific">Entomortierella parvispora</name>
    <dbReference type="NCBI Taxonomy" id="205924"/>
    <lineage>
        <taxon>Eukaryota</taxon>
        <taxon>Fungi</taxon>
        <taxon>Fungi incertae sedis</taxon>
        <taxon>Mucoromycota</taxon>
        <taxon>Mortierellomycotina</taxon>
        <taxon>Mortierellomycetes</taxon>
        <taxon>Mortierellales</taxon>
        <taxon>Mortierellaceae</taxon>
        <taxon>Entomortierella</taxon>
    </lineage>
</organism>
<proteinExistence type="predicted"/>
<evidence type="ECO:0000256" key="2">
    <source>
        <dbReference type="SAM" id="Phobius"/>
    </source>
</evidence>
<evidence type="ECO:0000313" key="4">
    <source>
        <dbReference type="Proteomes" id="UP000827284"/>
    </source>
</evidence>
<feature type="compositionally biased region" description="Polar residues" evidence="1">
    <location>
        <begin position="262"/>
        <end position="283"/>
    </location>
</feature>
<dbReference type="OrthoDB" id="2418255at2759"/>
<keyword evidence="2" id="KW-0472">Membrane</keyword>
<reference evidence="3" key="1">
    <citation type="submission" date="2021-11" db="EMBL/GenBank/DDBJ databases">
        <authorList>
            <person name="Herlambang A."/>
            <person name="Guo Y."/>
            <person name="Takashima Y."/>
            <person name="Nishizawa T."/>
        </authorList>
    </citation>
    <scope>NUCLEOTIDE SEQUENCE</scope>
    <source>
        <strain evidence="3">E1425</strain>
    </source>
</reference>
<feature type="compositionally biased region" description="Gly residues" evidence="1">
    <location>
        <begin position="241"/>
        <end position="250"/>
    </location>
</feature>
<feature type="compositionally biased region" description="Basic and acidic residues" evidence="1">
    <location>
        <begin position="1"/>
        <end position="10"/>
    </location>
</feature>